<evidence type="ECO:0000313" key="10">
    <source>
        <dbReference type="Proteomes" id="UP000070175"/>
    </source>
</evidence>
<dbReference type="InterPro" id="IPR001080">
    <property type="entry name" value="3Fe4S_ferredoxin"/>
</dbReference>
<dbReference type="AlphaFoldDB" id="A0A133VN97"/>
<evidence type="ECO:0000256" key="4">
    <source>
        <dbReference type="ARBA" id="ARBA00022982"/>
    </source>
</evidence>
<feature type="domain" description="4Fe-4S ferredoxin-type" evidence="8">
    <location>
        <begin position="2"/>
        <end position="30"/>
    </location>
</feature>
<dbReference type="GO" id="GO:0051536">
    <property type="term" value="F:iron-sulfur cluster binding"/>
    <property type="evidence" value="ECO:0007669"/>
    <property type="project" value="UniProtKB-KW"/>
</dbReference>
<keyword evidence="6 7" id="KW-0411">Iron-sulfur</keyword>
<dbReference type="EMBL" id="LHYJ01000041">
    <property type="protein sequence ID" value="KXB07890.1"/>
    <property type="molecule type" value="Genomic_DNA"/>
</dbReference>
<dbReference type="PANTHER" id="PTHR36923">
    <property type="entry name" value="FERREDOXIN"/>
    <property type="match status" value="1"/>
</dbReference>
<name>A0A133VN97_9EURY</name>
<evidence type="ECO:0000256" key="6">
    <source>
        <dbReference type="ARBA" id="ARBA00023014"/>
    </source>
</evidence>
<dbReference type="PROSITE" id="PS51379">
    <property type="entry name" value="4FE4S_FER_2"/>
    <property type="match status" value="1"/>
</dbReference>
<sequence>MPKVLIDQESCSGSGNCMALCSEVFEVVNGVSQVVEKYRDDNLTEGTVPEEVECVHKAEEKCPFNAILVK</sequence>
<dbReference type="InterPro" id="IPR051269">
    <property type="entry name" value="Fe-S_cluster_ET"/>
</dbReference>
<dbReference type="GO" id="GO:0005506">
    <property type="term" value="F:iron ion binding"/>
    <property type="evidence" value="ECO:0007669"/>
    <property type="project" value="UniProtKB-UniRule"/>
</dbReference>
<keyword evidence="4 7" id="KW-0249">Electron transport</keyword>
<keyword evidence="2 7" id="KW-0813">Transport</keyword>
<dbReference type="Proteomes" id="UP000070175">
    <property type="component" value="Unassembled WGS sequence"/>
</dbReference>
<dbReference type="InterPro" id="IPR017896">
    <property type="entry name" value="4Fe4S_Fe-S-bd"/>
</dbReference>
<evidence type="ECO:0000256" key="7">
    <source>
        <dbReference type="RuleBase" id="RU368020"/>
    </source>
</evidence>
<dbReference type="PANTHER" id="PTHR36923:SF3">
    <property type="entry name" value="FERREDOXIN"/>
    <property type="match status" value="1"/>
</dbReference>
<dbReference type="Gene3D" id="3.30.70.20">
    <property type="match status" value="1"/>
</dbReference>
<comment type="cofactor">
    <cofactor evidence="1">
        <name>[4Fe-4S] cluster</name>
        <dbReference type="ChEBI" id="CHEBI:49883"/>
    </cofactor>
</comment>
<dbReference type="SUPFAM" id="SSF54862">
    <property type="entry name" value="4Fe-4S ferredoxins"/>
    <property type="match status" value="1"/>
</dbReference>
<evidence type="ECO:0000256" key="5">
    <source>
        <dbReference type="ARBA" id="ARBA00023004"/>
    </source>
</evidence>
<proteinExistence type="predicted"/>
<evidence type="ECO:0000259" key="8">
    <source>
        <dbReference type="PROSITE" id="PS51379"/>
    </source>
</evidence>
<accession>A0A133VN97</accession>
<comment type="caution">
    <text evidence="9">The sequence shown here is derived from an EMBL/GenBank/DDBJ whole genome shotgun (WGS) entry which is preliminary data.</text>
</comment>
<evidence type="ECO:0000256" key="1">
    <source>
        <dbReference type="ARBA" id="ARBA00001966"/>
    </source>
</evidence>
<keyword evidence="5 7" id="KW-0408">Iron</keyword>
<comment type="function">
    <text evidence="7">Ferredoxins are iron-sulfur proteins that transfer electrons in a wide variety of metabolic reactions.</text>
</comment>
<organism evidence="9 10">
    <name type="scientific">candidate division MSBL1 archaeon SCGC-AAA382N08</name>
    <dbReference type="NCBI Taxonomy" id="1698285"/>
    <lineage>
        <taxon>Archaea</taxon>
        <taxon>Methanobacteriati</taxon>
        <taxon>Methanobacteriota</taxon>
        <taxon>candidate division MSBL1</taxon>
    </lineage>
</organism>
<evidence type="ECO:0000256" key="3">
    <source>
        <dbReference type="ARBA" id="ARBA00022723"/>
    </source>
</evidence>
<evidence type="ECO:0000256" key="2">
    <source>
        <dbReference type="ARBA" id="ARBA00022448"/>
    </source>
</evidence>
<dbReference type="GO" id="GO:0009055">
    <property type="term" value="F:electron transfer activity"/>
    <property type="evidence" value="ECO:0007669"/>
    <property type="project" value="UniProtKB-UniRule"/>
</dbReference>
<dbReference type="PRINTS" id="PR00352">
    <property type="entry name" value="3FE4SFRDOXIN"/>
</dbReference>
<evidence type="ECO:0000313" key="9">
    <source>
        <dbReference type="EMBL" id="KXB07890.1"/>
    </source>
</evidence>
<reference evidence="9 10" key="1">
    <citation type="journal article" date="2016" name="Sci. Rep.">
        <title>Metabolic traits of an uncultured archaeal lineage -MSBL1- from brine pools of the Red Sea.</title>
        <authorList>
            <person name="Mwirichia R."/>
            <person name="Alam I."/>
            <person name="Rashid M."/>
            <person name="Vinu M."/>
            <person name="Ba-Alawi W."/>
            <person name="Anthony Kamau A."/>
            <person name="Kamanda Ngugi D."/>
            <person name="Goker M."/>
            <person name="Klenk H.P."/>
            <person name="Bajic V."/>
            <person name="Stingl U."/>
        </authorList>
    </citation>
    <scope>NUCLEOTIDE SEQUENCE [LARGE SCALE GENOMIC DNA]</scope>
    <source>
        <strain evidence="9">SCGC-AAA382N08</strain>
    </source>
</reference>
<protein>
    <recommendedName>
        <fullName evidence="7">Ferredoxin</fullName>
    </recommendedName>
</protein>
<dbReference type="Pfam" id="PF13459">
    <property type="entry name" value="Fer4_15"/>
    <property type="match status" value="1"/>
</dbReference>
<keyword evidence="3 7" id="KW-0479">Metal-binding</keyword>
<keyword evidence="10" id="KW-1185">Reference proteome</keyword>
<gene>
    <name evidence="9" type="ORF">AKJ56_02190</name>
</gene>